<evidence type="ECO:0000313" key="4">
    <source>
        <dbReference type="Proteomes" id="UP000027178"/>
    </source>
</evidence>
<dbReference type="PROSITE" id="PS50943">
    <property type="entry name" value="HTH_CROC1"/>
    <property type="match status" value="1"/>
</dbReference>
<proteinExistence type="predicted"/>
<dbReference type="RefSeq" id="WP_084223760.1">
    <property type="nucleotide sequence ID" value="NZ_KK853997.1"/>
</dbReference>
<dbReference type="PANTHER" id="PTHR46797">
    <property type="entry name" value="HTH-TYPE TRANSCRIPTIONAL REGULATOR"/>
    <property type="match status" value="1"/>
</dbReference>
<organism evidence="3 4">
    <name type="scientific">Kitasatospora cheerisanensis KCTC 2395</name>
    <dbReference type="NCBI Taxonomy" id="1348663"/>
    <lineage>
        <taxon>Bacteria</taxon>
        <taxon>Bacillati</taxon>
        <taxon>Actinomycetota</taxon>
        <taxon>Actinomycetes</taxon>
        <taxon>Kitasatosporales</taxon>
        <taxon>Streptomycetaceae</taxon>
        <taxon>Kitasatospora</taxon>
    </lineage>
</organism>
<evidence type="ECO:0000313" key="3">
    <source>
        <dbReference type="EMBL" id="KDN84357.1"/>
    </source>
</evidence>
<dbReference type="GO" id="GO:0003700">
    <property type="term" value="F:DNA-binding transcription factor activity"/>
    <property type="evidence" value="ECO:0007669"/>
    <property type="project" value="TreeGrafter"/>
</dbReference>
<accession>A0A066YSZ1</accession>
<keyword evidence="1" id="KW-0238">DNA-binding</keyword>
<dbReference type="Pfam" id="PF01381">
    <property type="entry name" value="HTH_3"/>
    <property type="match status" value="1"/>
</dbReference>
<dbReference type="InterPro" id="IPR050807">
    <property type="entry name" value="TransReg_Diox_bact_type"/>
</dbReference>
<dbReference type="EMBL" id="JNBY01000093">
    <property type="protein sequence ID" value="KDN84357.1"/>
    <property type="molecule type" value="Genomic_DNA"/>
</dbReference>
<evidence type="ECO:0000256" key="1">
    <source>
        <dbReference type="ARBA" id="ARBA00023125"/>
    </source>
</evidence>
<protein>
    <recommendedName>
        <fullName evidence="2">HTH cro/C1-type domain-containing protein</fullName>
    </recommendedName>
</protein>
<dbReference type="CDD" id="cd00093">
    <property type="entry name" value="HTH_XRE"/>
    <property type="match status" value="1"/>
</dbReference>
<dbReference type="SMART" id="SM00530">
    <property type="entry name" value="HTH_XRE"/>
    <property type="match status" value="1"/>
</dbReference>
<dbReference type="GO" id="GO:0003677">
    <property type="term" value="F:DNA binding"/>
    <property type="evidence" value="ECO:0007669"/>
    <property type="project" value="UniProtKB-KW"/>
</dbReference>
<dbReference type="OrthoDB" id="3197212at2"/>
<dbReference type="SUPFAM" id="SSF47413">
    <property type="entry name" value="lambda repressor-like DNA-binding domains"/>
    <property type="match status" value="1"/>
</dbReference>
<dbReference type="InterPro" id="IPR001387">
    <property type="entry name" value="Cro/C1-type_HTH"/>
</dbReference>
<dbReference type="InterPro" id="IPR010982">
    <property type="entry name" value="Lambda_DNA-bd_dom_sf"/>
</dbReference>
<gene>
    <name evidence="3" type="ORF">KCH_41480</name>
</gene>
<reference evidence="3 4" key="1">
    <citation type="submission" date="2014-05" db="EMBL/GenBank/DDBJ databases">
        <title>Draft Genome Sequence of Kitasatospora cheerisanensis KCTC 2395.</title>
        <authorList>
            <person name="Nam D.H."/>
        </authorList>
    </citation>
    <scope>NUCLEOTIDE SEQUENCE [LARGE SCALE GENOMIC DNA]</scope>
    <source>
        <strain evidence="3 4">KCTC 2395</strain>
    </source>
</reference>
<name>A0A066YSZ1_9ACTN</name>
<dbReference type="GO" id="GO:0005829">
    <property type="term" value="C:cytosol"/>
    <property type="evidence" value="ECO:0007669"/>
    <property type="project" value="TreeGrafter"/>
</dbReference>
<dbReference type="PANTHER" id="PTHR46797:SF1">
    <property type="entry name" value="METHYLPHOSPHONATE SYNTHASE"/>
    <property type="match status" value="1"/>
</dbReference>
<dbReference type="HOGENOM" id="CLU_066192_29_7_11"/>
<feature type="domain" description="HTH cro/C1-type" evidence="2">
    <location>
        <begin position="20"/>
        <end position="75"/>
    </location>
</feature>
<sequence length="77" mass="9113">MQPQPDARQLQERREVAERLRYLRHQRGLTQERLAEAIGRDRQTVGQWERAVTPPTVDDLSALARALRVETWRLFYG</sequence>
<evidence type="ECO:0000259" key="2">
    <source>
        <dbReference type="PROSITE" id="PS50943"/>
    </source>
</evidence>
<comment type="caution">
    <text evidence="3">The sequence shown here is derived from an EMBL/GenBank/DDBJ whole genome shotgun (WGS) entry which is preliminary data.</text>
</comment>
<keyword evidence="4" id="KW-1185">Reference proteome</keyword>
<dbReference type="Gene3D" id="1.10.260.40">
    <property type="entry name" value="lambda repressor-like DNA-binding domains"/>
    <property type="match status" value="1"/>
</dbReference>
<dbReference type="Proteomes" id="UP000027178">
    <property type="component" value="Unassembled WGS sequence"/>
</dbReference>
<dbReference type="AlphaFoldDB" id="A0A066YSZ1"/>